<dbReference type="RefSeq" id="WP_310736802.1">
    <property type="nucleotide sequence ID" value="NZ_JACHXO010000006.1"/>
</dbReference>
<dbReference type="PROSITE" id="PS00138">
    <property type="entry name" value="SUBTILASE_SER"/>
    <property type="match status" value="1"/>
</dbReference>
<dbReference type="PANTHER" id="PTHR43806:SF11">
    <property type="entry name" value="CEREVISIN-RELATED"/>
    <property type="match status" value="1"/>
</dbReference>
<reference evidence="9 10" key="1">
    <citation type="submission" date="2020-08" db="EMBL/GenBank/DDBJ databases">
        <title>Genomic Encyclopedia of Type Strains, Phase III (KMG-III): the genomes of soil and plant-associated and newly described type strains.</title>
        <authorList>
            <person name="Whitman W."/>
        </authorList>
    </citation>
    <scope>NUCLEOTIDE SEQUENCE [LARGE SCALE GENOMIC DNA]</scope>
    <source>
        <strain evidence="9 10">CECT 7247</strain>
    </source>
</reference>
<dbReference type="Gene3D" id="3.40.50.200">
    <property type="entry name" value="Peptidase S8/S53 domain"/>
    <property type="match status" value="1"/>
</dbReference>
<keyword evidence="3 5" id="KW-0378">Hydrolase</keyword>
<dbReference type="InterPro" id="IPR023827">
    <property type="entry name" value="Peptidase_S8_Asp-AS"/>
</dbReference>
<evidence type="ECO:0000256" key="5">
    <source>
        <dbReference type="PROSITE-ProRule" id="PRU01240"/>
    </source>
</evidence>
<evidence type="ECO:0000256" key="6">
    <source>
        <dbReference type="RuleBase" id="RU003355"/>
    </source>
</evidence>
<dbReference type="InterPro" id="IPR050131">
    <property type="entry name" value="Peptidase_S8_subtilisin-like"/>
</dbReference>
<feature type="domain" description="Peptidase S8/S53" evidence="8">
    <location>
        <begin position="242"/>
        <end position="552"/>
    </location>
</feature>
<feature type="active site" description="Charge relay system" evidence="5">
    <location>
        <position position="327"/>
    </location>
</feature>
<dbReference type="EMBL" id="JACHXO010000006">
    <property type="protein sequence ID" value="MBB3195979.1"/>
    <property type="molecule type" value="Genomic_DNA"/>
</dbReference>
<feature type="compositionally biased region" description="Polar residues" evidence="7">
    <location>
        <begin position="305"/>
        <end position="316"/>
    </location>
</feature>
<evidence type="ECO:0000256" key="3">
    <source>
        <dbReference type="ARBA" id="ARBA00022801"/>
    </source>
</evidence>
<dbReference type="PROSITE" id="PS00136">
    <property type="entry name" value="SUBTILASE_ASP"/>
    <property type="match status" value="1"/>
</dbReference>
<comment type="similarity">
    <text evidence="1 5 6">Belongs to the peptidase S8 family.</text>
</comment>
<dbReference type="PRINTS" id="PR00723">
    <property type="entry name" value="SUBTILISIN"/>
</dbReference>
<feature type="region of interest" description="Disordered" evidence="7">
    <location>
        <begin position="1"/>
        <end position="31"/>
    </location>
</feature>
<dbReference type="PANTHER" id="PTHR43806">
    <property type="entry name" value="PEPTIDASE S8"/>
    <property type="match status" value="1"/>
</dbReference>
<dbReference type="CDD" id="cd07496">
    <property type="entry name" value="Peptidases_S8_13"/>
    <property type="match status" value="1"/>
</dbReference>
<accession>A0ABR6GV33</accession>
<dbReference type="Proteomes" id="UP000574369">
    <property type="component" value="Unassembled WGS sequence"/>
</dbReference>
<dbReference type="GO" id="GO:0006508">
    <property type="term" value="P:proteolysis"/>
    <property type="evidence" value="ECO:0007669"/>
    <property type="project" value="UniProtKB-KW"/>
</dbReference>
<name>A0ABR6GV33_9BURK</name>
<evidence type="ECO:0000256" key="4">
    <source>
        <dbReference type="ARBA" id="ARBA00022825"/>
    </source>
</evidence>
<comment type="caution">
    <text evidence="9">The sequence shown here is derived from an EMBL/GenBank/DDBJ whole genome shotgun (WGS) entry which is preliminary data.</text>
</comment>
<evidence type="ECO:0000313" key="9">
    <source>
        <dbReference type="EMBL" id="MBB3195979.1"/>
    </source>
</evidence>
<dbReference type="PROSITE" id="PS51892">
    <property type="entry name" value="SUBTILASE"/>
    <property type="match status" value="1"/>
</dbReference>
<dbReference type="InterPro" id="IPR022398">
    <property type="entry name" value="Peptidase_S8_His-AS"/>
</dbReference>
<protein>
    <submittedName>
        <fullName evidence="9">Serine protease</fullName>
        <ecNumber evidence="9">3.4.21.-</ecNumber>
    </submittedName>
</protein>
<keyword evidence="4 5" id="KW-0720">Serine protease</keyword>
<feature type="region of interest" description="Disordered" evidence="7">
    <location>
        <begin position="600"/>
        <end position="625"/>
    </location>
</feature>
<proteinExistence type="inferred from homology"/>
<dbReference type="GO" id="GO:0008233">
    <property type="term" value="F:peptidase activity"/>
    <property type="evidence" value="ECO:0007669"/>
    <property type="project" value="UniProtKB-KW"/>
</dbReference>
<evidence type="ECO:0000256" key="1">
    <source>
        <dbReference type="ARBA" id="ARBA00011073"/>
    </source>
</evidence>
<gene>
    <name evidence="9" type="ORF">FHS28_003389</name>
</gene>
<evidence type="ECO:0000256" key="2">
    <source>
        <dbReference type="ARBA" id="ARBA00022670"/>
    </source>
</evidence>
<dbReference type="InterPro" id="IPR015500">
    <property type="entry name" value="Peptidase_S8_subtilisin-rel"/>
</dbReference>
<dbReference type="Pfam" id="PF00082">
    <property type="entry name" value="Peptidase_S8"/>
    <property type="match status" value="1"/>
</dbReference>
<evidence type="ECO:0000313" key="10">
    <source>
        <dbReference type="Proteomes" id="UP000574369"/>
    </source>
</evidence>
<dbReference type="InterPro" id="IPR036852">
    <property type="entry name" value="Peptidase_S8/S53_dom_sf"/>
</dbReference>
<evidence type="ECO:0000259" key="8">
    <source>
        <dbReference type="Pfam" id="PF00082"/>
    </source>
</evidence>
<evidence type="ECO:0000256" key="7">
    <source>
        <dbReference type="SAM" id="MobiDB-lite"/>
    </source>
</evidence>
<dbReference type="PROSITE" id="PS00137">
    <property type="entry name" value="SUBTILASE_HIS"/>
    <property type="match status" value="1"/>
</dbReference>
<dbReference type="SUPFAM" id="SSF52743">
    <property type="entry name" value="Subtilisin-like"/>
    <property type="match status" value="1"/>
</dbReference>
<organism evidence="9 10">
    <name type="scientific">Roseateles terrae</name>
    <dbReference type="NCBI Taxonomy" id="431060"/>
    <lineage>
        <taxon>Bacteria</taxon>
        <taxon>Pseudomonadati</taxon>
        <taxon>Pseudomonadota</taxon>
        <taxon>Betaproteobacteria</taxon>
        <taxon>Burkholderiales</taxon>
        <taxon>Sphaerotilaceae</taxon>
        <taxon>Roseateles</taxon>
    </lineage>
</organism>
<keyword evidence="2 5" id="KW-0645">Protease</keyword>
<feature type="active site" description="Charge relay system" evidence="5">
    <location>
        <position position="514"/>
    </location>
</feature>
<dbReference type="EC" id="3.4.21.-" evidence="9"/>
<sequence>MSDRRSKPWRALAHPDARAAARPSVMADGSSTPAAPGTVCGMNTLGACLIGLALAGPALSAPAAPAGPAPATSATAARPIDANARPLGVLTPARLQAAPDQRRDYARVIVRFRADAPTLRAHPLRLQSTVAEARDVAQVRATTLSLRQGRVLTARRSLDARTHVFTAPGLSSAALARALATDTEVEAVEPDRWWRPYAVPNDPLYATAASAGVTAGQWYLKAPDSTLISPINAPSAWDVSTGAGVVVAVIDTGVRYDHPDLSGQLLAGYDMIGYASAGSTATATANDGDGADSDASDPGDWVDQSDINSGRLGSSCTSDDIGASSWHGTRVSGLIAAATNNGLGMAGLAYGAKVLPVRALGKCGGWQSDIEAGMRWAAGLQVPGLPTNPNPARIINLSLGSDGNCSSSYQSAVNAVVSAGVLVVAAAGNGNDAGGIAVGAPANCRNVVAVAAVRHSGTKVGFSNLGPEVTVSAPGGNCVTDTGCLYPILSTSNSGTTTPKAADNAYNYGGTGTSFATPLVSATAALMMATDSTLSPSQITSLLTSTARPFPTTGAQAASAPVCQDPASLGTSSQLECYCTTSTCGAGMVDANAAVRATLAQRSGSTPAPAPSPPPTTDSGGGGGGGGAMTAGWLLALLMACRLLAKRRTAVV</sequence>
<feature type="active site" description="Charge relay system" evidence="5">
    <location>
        <position position="251"/>
    </location>
</feature>
<feature type="region of interest" description="Disordered" evidence="7">
    <location>
        <begin position="282"/>
        <end position="316"/>
    </location>
</feature>
<keyword evidence="10" id="KW-1185">Reference proteome</keyword>
<dbReference type="InterPro" id="IPR000209">
    <property type="entry name" value="Peptidase_S8/S53_dom"/>
</dbReference>
<dbReference type="InterPro" id="IPR034176">
    <property type="entry name" value="Peptidases_S8_13"/>
</dbReference>
<dbReference type="InterPro" id="IPR023828">
    <property type="entry name" value="Peptidase_S8_Ser-AS"/>
</dbReference>